<gene>
    <name evidence="2" type="ORF">JFN88_21625</name>
</gene>
<dbReference type="InterPro" id="IPR058705">
    <property type="entry name" value="A_ENA"/>
</dbReference>
<accession>A0A934JB54</accession>
<evidence type="ECO:0000256" key="1">
    <source>
        <dbReference type="SAM" id="MobiDB-lite"/>
    </source>
</evidence>
<evidence type="ECO:0000313" key="3">
    <source>
        <dbReference type="Proteomes" id="UP000640274"/>
    </source>
</evidence>
<protein>
    <submittedName>
        <fullName evidence="2">Restriction endonuclease subunit S</fullName>
    </submittedName>
</protein>
<organism evidence="2 3">
    <name type="scientific">Paenibacillus roseus</name>
    <dbReference type="NCBI Taxonomy" id="2798579"/>
    <lineage>
        <taxon>Bacteria</taxon>
        <taxon>Bacillati</taxon>
        <taxon>Bacillota</taxon>
        <taxon>Bacilli</taxon>
        <taxon>Bacillales</taxon>
        <taxon>Paenibacillaceae</taxon>
        <taxon>Paenibacillus</taxon>
    </lineage>
</organism>
<feature type="compositionally biased region" description="Gly residues" evidence="1">
    <location>
        <begin position="94"/>
        <end position="109"/>
    </location>
</feature>
<dbReference type="EMBL" id="JAELUP010000107">
    <property type="protein sequence ID" value="MBJ6363817.1"/>
    <property type="molecule type" value="Genomic_DNA"/>
</dbReference>
<reference evidence="2" key="1">
    <citation type="submission" date="2020-12" db="EMBL/GenBank/DDBJ databases">
        <authorList>
            <person name="Huq M.A."/>
        </authorList>
    </citation>
    <scope>NUCLEOTIDE SEQUENCE</scope>
    <source>
        <strain evidence="2">MAHUQ-46</strain>
    </source>
</reference>
<dbReference type="AlphaFoldDB" id="A0A934JB54"/>
<keyword evidence="2" id="KW-0540">Nuclease</keyword>
<dbReference type="Pfam" id="PF26595">
    <property type="entry name" value="A_ENA"/>
    <property type="match status" value="1"/>
</dbReference>
<dbReference type="GO" id="GO:0004519">
    <property type="term" value="F:endonuclease activity"/>
    <property type="evidence" value="ECO:0007669"/>
    <property type="project" value="UniProtKB-KW"/>
</dbReference>
<sequence>MSREQSFMRVLDASAKLQWNVAMILEAKAVESEKVRNWLCNHMTSQAFTSQQEQLKGSMDVHDQLIEVIEGLTKLGQGMSSVLKVVLQQDSESGGDGVDGMFGSGGFDTGFGDKG</sequence>
<evidence type="ECO:0000313" key="2">
    <source>
        <dbReference type="EMBL" id="MBJ6363817.1"/>
    </source>
</evidence>
<keyword evidence="3" id="KW-1185">Reference proteome</keyword>
<feature type="region of interest" description="Disordered" evidence="1">
    <location>
        <begin position="92"/>
        <end position="115"/>
    </location>
</feature>
<proteinExistence type="predicted"/>
<comment type="caution">
    <text evidence="2">The sequence shown here is derived from an EMBL/GenBank/DDBJ whole genome shotgun (WGS) entry which is preliminary data.</text>
</comment>
<dbReference type="RefSeq" id="WP_199021408.1">
    <property type="nucleotide sequence ID" value="NZ_JAELUP010000107.1"/>
</dbReference>
<keyword evidence="2" id="KW-0378">Hydrolase</keyword>
<keyword evidence="2" id="KW-0255">Endonuclease</keyword>
<dbReference type="Proteomes" id="UP000640274">
    <property type="component" value="Unassembled WGS sequence"/>
</dbReference>
<name>A0A934JB54_9BACL</name>